<evidence type="ECO:0000256" key="5">
    <source>
        <dbReference type="ARBA" id="ARBA00020397"/>
    </source>
</evidence>
<evidence type="ECO:0000259" key="10">
    <source>
        <dbReference type="Pfam" id="PF13393"/>
    </source>
</evidence>
<dbReference type="NCBIfam" id="NF008935">
    <property type="entry name" value="PRK12292.1-1"/>
    <property type="match status" value="1"/>
</dbReference>
<dbReference type="AlphaFoldDB" id="A0A8B6X6T2"/>
<dbReference type="Gene3D" id="3.30.930.10">
    <property type="entry name" value="Bira Bifunctional Protein, Domain 2"/>
    <property type="match status" value="1"/>
</dbReference>
<comment type="function">
    <text evidence="8 9">Required for the first step of histidine biosynthesis. May allow the feedback regulation of ATP phosphoribosyltransferase activity by histidine.</text>
</comment>
<evidence type="ECO:0000256" key="3">
    <source>
        <dbReference type="ARBA" id="ARBA00005539"/>
    </source>
</evidence>
<evidence type="ECO:0000256" key="2">
    <source>
        <dbReference type="ARBA" id="ARBA00004667"/>
    </source>
</evidence>
<accession>A0A8B6X6T2</accession>
<dbReference type="InterPro" id="IPR045864">
    <property type="entry name" value="aa-tRNA-synth_II/BPL/LPL"/>
</dbReference>
<dbReference type="GO" id="GO:0016757">
    <property type="term" value="F:glycosyltransferase activity"/>
    <property type="evidence" value="ECO:0007669"/>
    <property type="project" value="UniProtKB-KW"/>
</dbReference>
<evidence type="ECO:0000313" key="11">
    <source>
        <dbReference type="Proteomes" id="UP000675920"/>
    </source>
</evidence>
<evidence type="ECO:0000256" key="4">
    <source>
        <dbReference type="ARBA" id="ARBA00011496"/>
    </source>
</evidence>
<comment type="pathway">
    <text evidence="2 9">Amino-acid biosynthesis; L-histidine biosynthesis; L-histidine from 5-phospho-alpha-D-ribose 1-diphosphate: step 1/9.</text>
</comment>
<dbReference type="OrthoDB" id="9769617at2"/>
<evidence type="ECO:0000313" key="12">
    <source>
        <dbReference type="RefSeq" id="WP_028312842.1"/>
    </source>
</evidence>
<dbReference type="Proteomes" id="UP000675920">
    <property type="component" value="Unplaced"/>
</dbReference>
<evidence type="ECO:0000256" key="7">
    <source>
        <dbReference type="ARBA" id="ARBA00023102"/>
    </source>
</evidence>
<dbReference type="HAMAP" id="MF_00125">
    <property type="entry name" value="HisZ"/>
    <property type="match status" value="1"/>
</dbReference>
<dbReference type="InterPro" id="IPR004517">
    <property type="entry name" value="HisZ"/>
</dbReference>
<dbReference type="InterPro" id="IPR004516">
    <property type="entry name" value="HisRS/HisZ"/>
</dbReference>
<proteinExistence type="inferred from homology"/>
<name>A0A8B6X6T2_9BURK</name>
<dbReference type="SUPFAM" id="SSF55681">
    <property type="entry name" value="Class II aaRS and biotin synthetases"/>
    <property type="match status" value="1"/>
</dbReference>
<keyword evidence="6 9" id="KW-0963">Cytoplasm</keyword>
<keyword evidence="12" id="KW-0808">Transferase</keyword>
<protein>
    <recommendedName>
        <fullName evidence="5 9">ATP phosphoribosyltransferase regulatory subunit</fullName>
    </recommendedName>
</protein>
<comment type="similarity">
    <text evidence="3 9">Belongs to the class-II aminoacyl-tRNA synthetase family. HisZ subfamily.</text>
</comment>
<gene>
    <name evidence="9" type="primary">hisZ</name>
</gene>
<dbReference type="RefSeq" id="WP_028312842.1">
    <property type="nucleotide sequence ID" value="NZ_KI519499.1"/>
</dbReference>
<reference evidence="12" key="1">
    <citation type="submission" date="2025-08" db="UniProtKB">
        <authorList>
            <consortium name="RefSeq"/>
        </authorList>
    </citation>
    <scope>IDENTIFICATION</scope>
</reference>
<evidence type="ECO:0000256" key="1">
    <source>
        <dbReference type="ARBA" id="ARBA00004496"/>
    </source>
</evidence>
<comment type="subcellular location">
    <subcellularLocation>
        <location evidence="1 9">Cytoplasm</location>
    </subcellularLocation>
</comment>
<evidence type="ECO:0000256" key="8">
    <source>
        <dbReference type="ARBA" id="ARBA00025246"/>
    </source>
</evidence>
<dbReference type="GO" id="GO:0005737">
    <property type="term" value="C:cytoplasm"/>
    <property type="evidence" value="ECO:0007669"/>
    <property type="project" value="UniProtKB-SubCell"/>
</dbReference>
<dbReference type="PANTHER" id="PTHR43707:SF1">
    <property type="entry name" value="HISTIDINE--TRNA LIGASE, MITOCHONDRIAL-RELATED"/>
    <property type="match status" value="1"/>
</dbReference>
<feature type="domain" description="Class II Histidinyl-tRNA synthetase (HisRS)-like catalytic core" evidence="10">
    <location>
        <begin position="9"/>
        <end position="312"/>
    </location>
</feature>
<dbReference type="GO" id="GO:0004821">
    <property type="term" value="F:histidine-tRNA ligase activity"/>
    <property type="evidence" value="ECO:0007669"/>
    <property type="project" value="TreeGrafter"/>
</dbReference>
<evidence type="ECO:0000256" key="9">
    <source>
        <dbReference type="HAMAP-Rule" id="MF_00125"/>
    </source>
</evidence>
<dbReference type="Pfam" id="PF13393">
    <property type="entry name" value="tRNA-synt_His"/>
    <property type="match status" value="1"/>
</dbReference>
<comment type="subunit">
    <text evidence="4 9">Heteromultimer composed of HisG and HisZ subunits.</text>
</comment>
<keyword evidence="11" id="KW-1185">Reference proteome</keyword>
<keyword evidence="7 9" id="KW-0368">Histidine biosynthesis</keyword>
<keyword evidence="9" id="KW-0028">Amino-acid biosynthesis</keyword>
<dbReference type="GO" id="GO:0006427">
    <property type="term" value="P:histidyl-tRNA aminoacylation"/>
    <property type="evidence" value="ECO:0007669"/>
    <property type="project" value="TreeGrafter"/>
</dbReference>
<comment type="miscellaneous">
    <text evidence="9">This function is generally fulfilled by the C-terminal part of HisG, which is missing in some bacteria such as this one.</text>
</comment>
<dbReference type="CDD" id="cd00773">
    <property type="entry name" value="HisRS-like_core"/>
    <property type="match status" value="1"/>
</dbReference>
<organism evidence="11 12">
    <name type="scientific">Derxia gummosa DSM 723</name>
    <dbReference type="NCBI Taxonomy" id="1121388"/>
    <lineage>
        <taxon>Bacteria</taxon>
        <taxon>Pseudomonadati</taxon>
        <taxon>Pseudomonadota</taxon>
        <taxon>Betaproteobacteria</taxon>
        <taxon>Burkholderiales</taxon>
        <taxon>Alcaligenaceae</taxon>
        <taxon>Derxia</taxon>
    </lineage>
</organism>
<dbReference type="NCBIfam" id="NF009086">
    <property type="entry name" value="PRK12421.1"/>
    <property type="match status" value="1"/>
</dbReference>
<dbReference type="GO" id="GO:0000105">
    <property type="term" value="P:L-histidine biosynthetic process"/>
    <property type="evidence" value="ECO:0007669"/>
    <property type="project" value="UniProtKB-UniRule"/>
</dbReference>
<dbReference type="UniPathway" id="UPA00031">
    <property type="reaction ID" value="UER00006"/>
</dbReference>
<sequence>MPKWLLPEHISDLLPADARILEELRRSLLDLFRGYGYELVMPPMLEYIESLLTGTGSDLDLRTLKLVDQLSGRTMGLRADITPQVTRIDAHLLNRSGIARLCYCGSVLHARPRGLHASREPILIGAEIYGHAGIEADIEICEMALGALALSGAGQVRIDLSHVGIARALLGRAGLAGDGAADVIAAVKRKDIAAIRASDTLDAEARAAFEVLCGLYGDASVVERARSALPADPAITQALDDLARLAASLPAARVTVDLADPHGFQYHTGITFAVYCADWPAAILRGGRYDEVGRAFGRARPATGFSLDLRELATLLPDPAPRLAIRAPWSDDAALHALVRRLRAEGEIVIQDFPGHEHDPDEFSCDRNIVRTAESWLVQALDEPRGA</sequence>
<evidence type="ECO:0000256" key="6">
    <source>
        <dbReference type="ARBA" id="ARBA00022490"/>
    </source>
</evidence>
<dbReference type="InterPro" id="IPR041715">
    <property type="entry name" value="HisRS-like_core"/>
</dbReference>
<dbReference type="PANTHER" id="PTHR43707">
    <property type="entry name" value="HISTIDYL-TRNA SYNTHETASE"/>
    <property type="match status" value="1"/>
</dbReference>
<keyword evidence="12" id="KW-0328">Glycosyltransferase</keyword>